<evidence type="ECO:0000313" key="7">
    <source>
        <dbReference type="Proteomes" id="UP001501777"/>
    </source>
</evidence>
<dbReference type="Gene3D" id="1.10.10.10">
    <property type="entry name" value="Winged helix-like DNA-binding domain superfamily/Winged helix DNA-binding domain"/>
    <property type="match status" value="1"/>
</dbReference>
<comment type="caution">
    <text evidence="6">The sequence shown here is derived from an EMBL/GenBank/DDBJ whole genome shotgun (WGS) entry which is preliminary data.</text>
</comment>
<evidence type="ECO:0000256" key="4">
    <source>
        <dbReference type="SAM" id="Coils"/>
    </source>
</evidence>
<keyword evidence="7" id="KW-1185">Reference proteome</keyword>
<dbReference type="PANTHER" id="PTHR44846:SF1">
    <property type="entry name" value="MANNOSYL-D-GLYCERATE TRANSPORT_METABOLISM SYSTEM REPRESSOR MNGR-RELATED"/>
    <property type="match status" value="1"/>
</dbReference>
<dbReference type="InterPro" id="IPR000524">
    <property type="entry name" value="Tscrpt_reg_HTH_GntR"/>
</dbReference>
<evidence type="ECO:0000256" key="2">
    <source>
        <dbReference type="ARBA" id="ARBA00023125"/>
    </source>
</evidence>
<dbReference type="PRINTS" id="PR00035">
    <property type="entry name" value="HTHGNTR"/>
</dbReference>
<dbReference type="InterPro" id="IPR036388">
    <property type="entry name" value="WH-like_DNA-bd_sf"/>
</dbReference>
<feature type="coiled-coil region" evidence="4">
    <location>
        <begin position="156"/>
        <end position="183"/>
    </location>
</feature>
<name>A0ABP5ZU16_STRLO</name>
<keyword evidence="1" id="KW-0805">Transcription regulation</keyword>
<sequence length="185" mass="20179">MLGQLDLATLIGMTPASPAKPDRRPPYQHAADELRREIKAGRYKPGEQLPSYRELQERFGVANMTARSALGVLRDEGLIYTIQGRGSFVSDFEGTAVGYTAPAWYLGKSTEAPAGEAADDTSRSGVPDGVKIAYSVSREGEADSPEAAEPTLTEMLSALRDEIRALSAEHQELRREVEELKKAQQ</sequence>
<protein>
    <recommendedName>
        <fullName evidence="5">HTH gntR-type domain-containing protein</fullName>
    </recommendedName>
</protein>
<feature type="domain" description="HTH gntR-type" evidence="5">
    <location>
        <begin position="24"/>
        <end position="92"/>
    </location>
</feature>
<dbReference type="SUPFAM" id="SSF46785">
    <property type="entry name" value="Winged helix' DNA-binding domain"/>
    <property type="match status" value="1"/>
</dbReference>
<keyword evidence="4" id="KW-0175">Coiled coil</keyword>
<evidence type="ECO:0000256" key="3">
    <source>
        <dbReference type="ARBA" id="ARBA00023163"/>
    </source>
</evidence>
<dbReference type="EMBL" id="BAAASG010000012">
    <property type="protein sequence ID" value="GAA2504235.1"/>
    <property type="molecule type" value="Genomic_DNA"/>
</dbReference>
<evidence type="ECO:0000313" key="6">
    <source>
        <dbReference type="EMBL" id="GAA2504235.1"/>
    </source>
</evidence>
<accession>A0ABP5ZU16</accession>
<keyword evidence="3" id="KW-0804">Transcription</keyword>
<keyword evidence="2" id="KW-0238">DNA-binding</keyword>
<dbReference type="Pfam" id="PF00392">
    <property type="entry name" value="GntR"/>
    <property type="match status" value="1"/>
</dbReference>
<evidence type="ECO:0000256" key="1">
    <source>
        <dbReference type="ARBA" id="ARBA00023015"/>
    </source>
</evidence>
<dbReference type="Proteomes" id="UP001501777">
    <property type="component" value="Unassembled WGS sequence"/>
</dbReference>
<dbReference type="InterPro" id="IPR050679">
    <property type="entry name" value="Bact_HTH_transcr_reg"/>
</dbReference>
<dbReference type="PROSITE" id="PS50949">
    <property type="entry name" value="HTH_GNTR"/>
    <property type="match status" value="1"/>
</dbReference>
<evidence type="ECO:0000259" key="5">
    <source>
        <dbReference type="PROSITE" id="PS50949"/>
    </source>
</evidence>
<dbReference type="SMART" id="SM00345">
    <property type="entry name" value="HTH_GNTR"/>
    <property type="match status" value="1"/>
</dbReference>
<dbReference type="CDD" id="cd07377">
    <property type="entry name" value="WHTH_GntR"/>
    <property type="match status" value="1"/>
</dbReference>
<organism evidence="6 7">
    <name type="scientific">Streptomyces longisporus</name>
    <dbReference type="NCBI Taxonomy" id="1948"/>
    <lineage>
        <taxon>Bacteria</taxon>
        <taxon>Bacillati</taxon>
        <taxon>Actinomycetota</taxon>
        <taxon>Actinomycetes</taxon>
        <taxon>Kitasatosporales</taxon>
        <taxon>Streptomycetaceae</taxon>
        <taxon>Streptomyces</taxon>
    </lineage>
</organism>
<gene>
    <name evidence="6" type="ORF">GCM10010276_54820</name>
</gene>
<dbReference type="PANTHER" id="PTHR44846">
    <property type="entry name" value="MANNOSYL-D-GLYCERATE TRANSPORT/METABOLISM SYSTEM REPRESSOR MNGR-RELATED"/>
    <property type="match status" value="1"/>
</dbReference>
<proteinExistence type="predicted"/>
<reference evidence="7" key="1">
    <citation type="journal article" date="2019" name="Int. J. Syst. Evol. Microbiol.">
        <title>The Global Catalogue of Microorganisms (GCM) 10K type strain sequencing project: providing services to taxonomists for standard genome sequencing and annotation.</title>
        <authorList>
            <consortium name="The Broad Institute Genomics Platform"/>
            <consortium name="The Broad Institute Genome Sequencing Center for Infectious Disease"/>
            <person name="Wu L."/>
            <person name="Ma J."/>
        </authorList>
    </citation>
    <scope>NUCLEOTIDE SEQUENCE [LARGE SCALE GENOMIC DNA]</scope>
    <source>
        <strain evidence="7">JCM 4395</strain>
    </source>
</reference>
<dbReference type="InterPro" id="IPR036390">
    <property type="entry name" value="WH_DNA-bd_sf"/>
</dbReference>